<evidence type="ECO:0000256" key="1">
    <source>
        <dbReference type="SAM" id="MobiDB-lite"/>
    </source>
</evidence>
<sequence length="188" mass="20909">MPPKRSRVQGTGETTNMESISQRSENPNLTAAQIAQLVSTTVEQILANRPESHPPPDQQAEEVRKLWEEIARLREERSSVPPPLTTREILAIEEDDEQSKKSVHGAVAIYQQAATEHPVKRYIVPAVAMYPVARSIQSRATMDPVEGYSALHIQSTNNSAEAQSSCRHEPAAKQLTIYEELSKLDVNC</sequence>
<organism evidence="2 3">
    <name type="scientific">Dorcoceras hygrometricum</name>
    <dbReference type="NCBI Taxonomy" id="472368"/>
    <lineage>
        <taxon>Eukaryota</taxon>
        <taxon>Viridiplantae</taxon>
        <taxon>Streptophyta</taxon>
        <taxon>Embryophyta</taxon>
        <taxon>Tracheophyta</taxon>
        <taxon>Spermatophyta</taxon>
        <taxon>Magnoliopsida</taxon>
        <taxon>eudicotyledons</taxon>
        <taxon>Gunneridae</taxon>
        <taxon>Pentapetalae</taxon>
        <taxon>asterids</taxon>
        <taxon>lamiids</taxon>
        <taxon>Lamiales</taxon>
        <taxon>Gesneriaceae</taxon>
        <taxon>Didymocarpoideae</taxon>
        <taxon>Trichosporeae</taxon>
        <taxon>Loxocarpinae</taxon>
        <taxon>Dorcoceras</taxon>
    </lineage>
</organism>
<evidence type="ECO:0000313" key="3">
    <source>
        <dbReference type="Proteomes" id="UP000250235"/>
    </source>
</evidence>
<protein>
    <submittedName>
        <fullName evidence="2">Zinc ion binding protein</fullName>
    </submittedName>
</protein>
<dbReference type="AlphaFoldDB" id="A0A2Z7D1G4"/>
<name>A0A2Z7D1G4_9LAMI</name>
<feature type="compositionally biased region" description="Polar residues" evidence="1">
    <location>
        <begin position="8"/>
        <end position="28"/>
    </location>
</feature>
<keyword evidence="3" id="KW-1185">Reference proteome</keyword>
<feature type="region of interest" description="Disordered" evidence="1">
    <location>
        <begin position="1"/>
        <end position="28"/>
    </location>
</feature>
<accession>A0A2Z7D1G4</accession>
<reference evidence="2 3" key="1">
    <citation type="journal article" date="2015" name="Proc. Natl. Acad. Sci. U.S.A.">
        <title>The resurrection genome of Boea hygrometrica: A blueprint for survival of dehydration.</title>
        <authorList>
            <person name="Xiao L."/>
            <person name="Yang G."/>
            <person name="Zhang L."/>
            <person name="Yang X."/>
            <person name="Zhao S."/>
            <person name="Ji Z."/>
            <person name="Zhou Q."/>
            <person name="Hu M."/>
            <person name="Wang Y."/>
            <person name="Chen M."/>
            <person name="Xu Y."/>
            <person name="Jin H."/>
            <person name="Xiao X."/>
            <person name="Hu G."/>
            <person name="Bao F."/>
            <person name="Hu Y."/>
            <person name="Wan P."/>
            <person name="Li L."/>
            <person name="Deng X."/>
            <person name="Kuang T."/>
            <person name="Xiang C."/>
            <person name="Zhu J.K."/>
            <person name="Oliver M.J."/>
            <person name="He Y."/>
        </authorList>
    </citation>
    <scope>NUCLEOTIDE SEQUENCE [LARGE SCALE GENOMIC DNA]</scope>
    <source>
        <strain evidence="3">cv. XS01</strain>
    </source>
</reference>
<dbReference type="EMBL" id="KQ990526">
    <property type="protein sequence ID" value="KZV53193.1"/>
    <property type="molecule type" value="Genomic_DNA"/>
</dbReference>
<gene>
    <name evidence="2" type="ORF">F511_27559</name>
</gene>
<evidence type="ECO:0000313" key="2">
    <source>
        <dbReference type="EMBL" id="KZV53193.1"/>
    </source>
</evidence>
<dbReference type="Proteomes" id="UP000250235">
    <property type="component" value="Unassembled WGS sequence"/>
</dbReference>
<proteinExistence type="predicted"/>